<sequence length="57" mass="6224">DLGANGAEVRTQGLKLCVEIHLSQNLIPIGFRPPMGFQGQWTSDSTCPALTFLRQPL</sequence>
<accession>A0A820XBD7</accession>
<protein>
    <submittedName>
        <fullName evidence="1">Uncharacterized protein</fullName>
    </submittedName>
</protein>
<reference evidence="1" key="1">
    <citation type="submission" date="2021-02" db="EMBL/GenBank/DDBJ databases">
        <authorList>
            <person name="Nowell W R."/>
        </authorList>
    </citation>
    <scope>NUCLEOTIDE SEQUENCE</scope>
</reference>
<feature type="non-terminal residue" evidence="1">
    <location>
        <position position="1"/>
    </location>
</feature>
<dbReference type="AlphaFoldDB" id="A0A820XBD7"/>
<keyword evidence="2" id="KW-1185">Reference proteome</keyword>
<organism evidence="1 2">
    <name type="scientific">Rotaria socialis</name>
    <dbReference type="NCBI Taxonomy" id="392032"/>
    <lineage>
        <taxon>Eukaryota</taxon>
        <taxon>Metazoa</taxon>
        <taxon>Spiralia</taxon>
        <taxon>Gnathifera</taxon>
        <taxon>Rotifera</taxon>
        <taxon>Eurotatoria</taxon>
        <taxon>Bdelloidea</taxon>
        <taxon>Philodinida</taxon>
        <taxon>Philodinidae</taxon>
        <taxon>Rotaria</taxon>
    </lineage>
</organism>
<gene>
    <name evidence="1" type="ORF">UJA718_LOCUS28116</name>
</gene>
<evidence type="ECO:0000313" key="2">
    <source>
        <dbReference type="Proteomes" id="UP000663873"/>
    </source>
</evidence>
<proteinExistence type="predicted"/>
<evidence type="ECO:0000313" key="1">
    <source>
        <dbReference type="EMBL" id="CAF4529568.1"/>
    </source>
</evidence>
<name>A0A820XBD7_9BILA</name>
<comment type="caution">
    <text evidence="1">The sequence shown here is derived from an EMBL/GenBank/DDBJ whole genome shotgun (WGS) entry which is preliminary data.</text>
</comment>
<dbReference type="Proteomes" id="UP000663873">
    <property type="component" value="Unassembled WGS sequence"/>
</dbReference>
<dbReference type="EMBL" id="CAJOBP010008185">
    <property type="protein sequence ID" value="CAF4529568.1"/>
    <property type="molecule type" value="Genomic_DNA"/>
</dbReference>